<reference evidence="4 5" key="1">
    <citation type="journal article" date="2014" name="Int. J. Syst. Evol. Microbiol.">
        <title>Complete genome sequence of Corynebacterium casei LMG S-19264T (=DSM 44701T), isolated from a smear-ripened cheese.</title>
        <authorList>
            <consortium name="US DOE Joint Genome Institute (JGI-PGF)"/>
            <person name="Walter F."/>
            <person name="Albersmeier A."/>
            <person name="Kalinowski J."/>
            <person name="Ruckert C."/>
        </authorList>
    </citation>
    <scope>NUCLEOTIDE SEQUENCE [LARGE SCALE GENOMIC DNA]</scope>
    <source>
        <strain evidence="4 5">CGMCC 1.15358</strain>
    </source>
</reference>
<evidence type="ECO:0000313" key="5">
    <source>
        <dbReference type="Proteomes" id="UP000598997"/>
    </source>
</evidence>
<evidence type="ECO:0000256" key="2">
    <source>
        <dbReference type="ARBA" id="ARBA00022827"/>
    </source>
</evidence>
<evidence type="ECO:0000313" key="4">
    <source>
        <dbReference type="EMBL" id="GGD41439.1"/>
    </source>
</evidence>
<dbReference type="EMBL" id="BMIO01000004">
    <property type="protein sequence ID" value="GGD41439.1"/>
    <property type="molecule type" value="Genomic_DNA"/>
</dbReference>
<dbReference type="SMART" id="SM01092">
    <property type="entry name" value="CO_deh_flav_C"/>
    <property type="match status" value="1"/>
</dbReference>
<dbReference type="GO" id="GO:0071949">
    <property type="term" value="F:FAD binding"/>
    <property type="evidence" value="ECO:0007669"/>
    <property type="project" value="InterPro"/>
</dbReference>
<dbReference type="InterPro" id="IPR002346">
    <property type="entry name" value="Mopterin_DH_FAD-bd"/>
</dbReference>
<protein>
    <submittedName>
        <fullName evidence="4">Xanthine dehydrogenase</fullName>
    </submittedName>
</protein>
<dbReference type="InterPro" id="IPR036683">
    <property type="entry name" value="CO_DH_flav_C_dom_sf"/>
</dbReference>
<dbReference type="RefSeq" id="WP_066766644.1">
    <property type="nucleotide sequence ID" value="NZ_BMIO01000004.1"/>
</dbReference>
<sequence>MKAFTYDRVTSADEALAAGAGASFVAGGTNLLDHMKLQIVTPDRLVDLNRAGMDTIEPTAQGGLRIGALVRNSDLAADSRIIADYAVLARAILAGASGQIRNRATTAGNLMQRTRCPYFYDTALACNKRDPGSGCSAQDGHSRTLAVIGTSDLCLCQNPGDMAVALRVLDAGVEVAAPGGGTRTIPIAEFHQLPGDTLPVREFALEPGELIIAVVLPPPAGGTHYYRKVRDRSSYAFALVSVAAVIQPDGTGRIALGGVAPRPWASEGADAAIPHGAKAVAAALFEGARPQEDNAFKIDLATRTIAAVLAEAKEARA</sequence>
<dbReference type="AlphaFoldDB" id="A0A917DJ65"/>
<dbReference type="SUPFAM" id="SSF56176">
    <property type="entry name" value="FAD-binding/transporter-associated domain-like"/>
    <property type="match status" value="1"/>
</dbReference>
<evidence type="ECO:0000256" key="1">
    <source>
        <dbReference type="ARBA" id="ARBA00022630"/>
    </source>
</evidence>
<organism evidence="4 5">
    <name type="scientific">Croceicoccus pelagius</name>
    <dbReference type="NCBI Taxonomy" id="1703341"/>
    <lineage>
        <taxon>Bacteria</taxon>
        <taxon>Pseudomonadati</taxon>
        <taxon>Pseudomonadota</taxon>
        <taxon>Alphaproteobacteria</taxon>
        <taxon>Sphingomonadales</taxon>
        <taxon>Erythrobacteraceae</taxon>
        <taxon>Croceicoccus</taxon>
    </lineage>
</organism>
<dbReference type="InterPro" id="IPR016167">
    <property type="entry name" value="FAD-bd_PCMH_sub1"/>
</dbReference>
<dbReference type="InterPro" id="IPR005107">
    <property type="entry name" value="CO_DH_flav_C"/>
</dbReference>
<accession>A0A917DJ65</accession>
<dbReference type="InterPro" id="IPR016169">
    <property type="entry name" value="FAD-bd_PCMH_sub2"/>
</dbReference>
<dbReference type="Gene3D" id="3.30.465.10">
    <property type="match status" value="2"/>
</dbReference>
<dbReference type="SUPFAM" id="SSF55447">
    <property type="entry name" value="CO dehydrogenase flavoprotein C-terminal domain-like"/>
    <property type="match status" value="1"/>
</dbReference>
<comment type="caution">
    <text evidence="4">The sequence shown here is derived from an EMBL/GenBank/DDBJ whole genome shotgun (WGS) entry which is preliminary data.</text>
</comment>
<dbReference type="PANTHER" id="PTHR42659">
    <property type="entry name" value="XANTHINE DEHYDROGENASE SUBUNIT C-RELATED"/>
    <property type="match status" value="1"/>
</dbReference>
<proteinExistence type="predicted"/>
<dbReference type="PANTHER" id="PTHR42659:SF5">
    <property type="entry name" value="ALDEHYDE OXIDOREDUCTASE FAD-BINDING SUBUNIT PAOB"/>
    <property type="match status" value="1"/>
</dbReference>
<dbReference type="Gene3D" id="3.30.390.50">
    <property type="entry name" value="CO dehydrogenase flavoprotein, C-terminal domain"/>
    <property type="match status" value="1"/>
</dbReference>
<keyword evidence="1" id="KW-0285">Flavoprotein</keyword>
<evidence type="ECO:0000259" key="3">
    <source>
        <dbReference type="PROSITE" id="PS51387"/>
    </source>
</evidence>
<dbReference type="InterPro" id="IPR051312">
    <property type="entry name" value="Diverse_Substr_Oxidored"/>
</dbReference>
<dbReference type="Pfam" id="PF00941">
    <property type="entry name" value="FAD_binding_5"/>
    <property type="match status" value="1"/>
</dbReference>
<dbReference type="Gene3D" id="3.30.43.10">
    <property type="entry name" value="Uridine Diphospho-n-acetylenolpyruvylglucosamine Reductase, domain 2"/>
    <property type="match status" value="1"/>
</dbReference>
<dbReference type="GO" id="GO:0016491">
    <property type="term" value="F:oxidoreductase activity"/>
    <property type="evidence" value="ECO:0007669"/>
    <property type="project" value="InterPro"/>
</dbReference>
<keyword evidence="2" id="KW-0274">FAD</keyword>
<dbReference type="PROSITE" id="PS51387">
    <property type="entry name" value="FAD_PCMH"/>
    <property type="match status" value="1"/>
</dbReference>
<feature type="domain" description="FAD-binding PCMH-type" evidence="3">
    <location>
        <begin position="1"/>
        <end position="221"/>
    </location>
</feature>
<dbReference type="InterPro" id="IPR036318">
    <property type="entry name" value="FAD-bd_PCMH-like_sf"/>
</dbReference>
<name>A0A917DJ65_9SPHN</name>
<dbReference type="Proteomes" id="UP000598997">
    <property type="component" value="Unassembled WGS sequence"/>
</dbReference>
<dbReference type="OrthoDB" id="9814706at2"/>
<dbReference type="InterPro" id="IPR016166">
    <property type="entry name" value="FAD-bd_PCMH"/>
</dbReference>
<keyword evidence="5" id="KW-1185">Reference proteome</keyword>
<gene>
    <name evidence="4" type="ORF">GCM10010989_14330</name>
</gene>